<proteinExistence type="predicted"/>
<dbReference type="PANTHER" id="PTHR38926:SF5">
    <property type="entry name" value="F-BOX AND LEUCINE-RICH REPEAT PROTEIN 6"/>
    <property type="match status" value="1"/>
</dbReference>
<evidence type="ECO:0000313" key="3">
    <source>
        <dbReference type="Proteomes" id="UP000305948"/>
    </source>
</evidence>
<keyword evidence="3" id="KW-1185">Reference proteome</keyword>
<accession>A0A5C3NK32</accession>
<dbReference type="Gene3D" id="1.20.1280.50">
    <property type="match status" value="1"/>
</dbReference>
<dbReference type="PANTHER" id="PTHR38926">
    <property type="entry name" value="F-BOX DOMAIN CONTAINING PROTEIN, EXPRESSED"/>
    <property type="match status" value="1"/>
</dbReference>
<reference evidence="2 3" key="1">
    <citation type="journal article" date="2019" name="Nat. Ecol. Evol.">
        <title>Megaphylogeny resolves global patterns of mushroom evolution.</title>
        <authorList>
            <person name="Varga T."/>
            <person name="Krizsan K."/>
            <person name="Foldi C."/>
            <person name="Dima B."/>
            <person name="Sanchez-Garcia M."/>
            <person name="Sanchez-Ramirez S."/>
            <person name="Szollosi G.J."/>
            <person name="Szarkandi J.G."/>
            <person name="Papp V."/>
            <person name="Albert L."/>
            <person name="Andreopoulos W."/>
            <person name="Angelini C."/>
            <person name="Antonin V."/>
            <person name="Barry K.W."/>
            <person name="Bougher N.L."/>
            <person name="Buchanan P."/>
            <person name="Buyck B."/>
            <person name="Bense V."/>
            <person name="Catcheside P."/>
            <person name="Chovatia M."/>
            <person name="Cooper J."/>
            <person name="Damon W."/>
            <person name="Desjardin D."/>
            <person name="Finy P."/>
            <person name="Geml J."/>
            <person name="Haridas S."/>
            <person name="Hughes K."/>
            <person name="Justo A."/>
            <person name="Karasinski D."/>
            <person name="Kautmanova I."/>
            <person name="Kiss B."/>
            <person name="Kocsube S."/>
            <person name="Kotiranta H."/>
            <person name="LaButti K.M."/>
            <person name="Lechner B.E."/>
            <person name="Liimatainen K."/>
            <person name="Lipzen A."/>
            <person name="Lukacs Z."/>
            <person name="Mihaltcheva S."/>
            <person name="Morgado L.N."/>
            <person name="Niskanen T."/>
            <person name="Noordeloos M.E."/>
            <person name="Ohm R.A."/>
            <person name="Ortiz-Santana B."/>
            <person name="Ovrebo C."/>
            <person name="Racz N."/>
            <person name="Riley R."/>
            <person name="Savchenko A."/>
            <person name="Shiryaev A."/>
            <person name="Soop K."/>
            <person name="Spirin V."/>
            <person name="Szebenyi C."/>
            <person name="Tomsovsky M."/>
            <person name="Tulloss R.E."/>
            <person name="Uehling J."/>
            <person name="Grigoriev I.V."/>
            <person name="Vagvolgyi C."/>
            <person name="Papp T."/>
            <person name="Martin F.M."/>
            <person name="Miettinen O."/>
            <person name="Hibbett D.S."/>
            <person name="Nagy L.G."/>
        </authorList>
    </citation>
    <scope>NUCLEOTIDE SEQUENCE [LARGE SCALE GENOMIC DNA]</scope>
    <source>
        <strain evidence="2 3">OMC1185</strain>
    </source>
</reference>
<dbReference type="SUPFAM" id="SSF52047">
    <property type="entry name" value="RNI-like"/>
    <property type="match status" value="1"/>
</dbReference>
<dbReference type="InterPro" id="IPR032675">
    <property type="entry name" value="LRR_dom_sf"/>
</dbReference>
<dbReference type="InterPro" id="IPR001810">
    <property type="entry name" value="F-box_dom"/>
</dbReference>
<gene>
    <name evidence="2" type="ORF">OE88DRAFT_1729979</name>
</gene>
<protein>
    <recommendedName>
        <fullName evidence="1">F-box domain-containing protein</fullName>
    </recommendedName>
</protein>
<dbReference type="AlphaFoldDB" id="A0A5C3NK32"/>
<dbReference type="EMBL" id="ML213503">
    <property type="protein sequence ID" value="TFK56488.1"/>
    <property type="molecule type" value="Genomic_DNA"/>
</dbReference>
<dbReference type="OrthoDB" id="3156934at2759"/>
<dbReference type="Gene3D" id="3.80.10.10">
    <property type="entry name" value="Ribonuclease Inhibitor"/>
    <property type="match status" value="1"/>
</dbReference>
<dbReference type="Pfam" id="PF12937">
    <property type="entry name" value="F-box-like"/>
    <property type="match status" value="1"/>
</dbReference>
<evidence type="ECO:0000313" key="2">
    <source>
        <dbReference type="EMBL" id="TFK56488.1"/>
    </source>
</evidence>
<dbReference type="Proteomes" id="UP000305948">
    <property type="component" value="Unassembled WGS sequence"/>
</dbReference>
<name>A0A5C3NK32_9AGAM</name>
<feature type="domain" description="F-box" evidence="1">
    <location>
        <begin position="62"/>
        <end position="137"/>
    </location>
</feature>
<evidence type="ECO:0000259" key="1">
    <source>
        <dbReference type="Pfam" id="PF12937"/>
    </source>
</evidence>
<organism evidence="2 3">
    <name type="scientific">Heliocybe sulcata</name>
    <dbReference type="NCBI Taxonomy" id="5364"/>
    <lineage>
        <taxon>Eukaryota</taxon>
        <taxon>Fungi</taxon>
        <taxon>Dikarya</taxon>
        <taxon>Basidiomycota</taxon>
        <taxon>Agaricomycotina</taxon>
        <taxon>Agaricomycetes</taxon>
        <taxon>Gloeophyllales</taxon>
        <taxon>Gloeophyllaceae</taxon>
        <taxon>Heliocybe</taxon>
    </lineage>
</organism>
<sequence length="615" mass="70769">MAMKGTPQKMLPDLPQWLSRNQVQRMGPSLKEQYRQQIEDEMGPLQARLLRLRADRNALAPISCLPVELLSRIFRFVVEWENEEVRIKYEQILRRSVRTVDHSRKNFYRLKWISISHVCRTWRTVAIDCPVLWKRPFYFNANLTKMMLERSRETELDVFNCSYSSFIHSDSQALQLVPQHMPHVRSLDLVAIDFTLQEFLNSCIGVPAPRLTHLSLQAYHSFRSSIRNITQCLSSDLFQRHAPNLRTLRLRGWGLDWESPLLTGLTHLELQSILPRWRTCVEDVIAALKGLPHLERLGLANAMRPLREPPMSNAIASLPRLQTLMLREEIGICVQLLEHLSIPAGIPLILSCNLAQAPSPAVPSLVQALAAHFEASCDLRPFHTMRLWMVEGRVGRAKIWRGDEEDQPDTNTPAALTLTFQQTVNLVQCALHDLPLAQVRKFAVVTAQDHFGEETWLEDDQDQDGGNETLDAGWNYLLLALKELRVLEVVGTVLRMWEVFHSLIGVVPPWECPLPSLQTIALRHAVLDAAAFEALPDMVGTRKRRRLPLPELSVQQCSVSEEWTSRARVHVYLPSYTWDDMALTVDQAFFRFHELGEWEYRPPLRLHGEDFLGEW</sequence>